<dbReference type="EMBL" id="CAADJA010000002">
    <property type="protein sequence ID" value="VFS48214.1"/>
    <property type="molecule type" value="Genomic_DNA"/>
</dbReference>
<reference evidence="1 2" key="1">
    <citation type="submission" date="2019-03" db="EMBL/GenBank/DDBJ databases">
        <authorList>
            <consortium name="Pathogen Informatics"/>
        </authorList>
    </citation>
    <scope>NUCLEOTIDE SEQUENCE [LARGE SCALE GENOMIC DNA]</scope>
    <source>
        <strain evidence="1 2">NCTC12282</strain>
    </source>
</reference>
<accession>A0A484ZII7</accession>
<evidence type="ECO:0000313" key="1">
    <source>
        <dbReference type="EMBL" id="VFS48214.1"/>
    </source>
</evidence>
<organism evidence="1 2">
    <name type="scientific">Budvicia aquatica</name>
    <dbReference type="NCBI Taxonomy" id="82979"/>
    <lineage>
        <taxon>Bacteria</taxon>
        <taxon>Pseudomonadati</taxon>
        <taxon>Pseudomonadota</taxon>
        <taxon>Gammaproteobacteria</taxon>
        <taxon>Enterobacterales</taxon>
        <taxon>Budviciaceae</taxon>
        <taxon>Budvicia</taxon>
    </lineage>
</organism>
<name>A0A484ZII7_9GAMM</name>
<evidence type="ECO:0000313" key="2">
    <source>
        <dbReference type="Proteomes" id="UP000373449"/>
    </source>
</evidence>
<sequence length="64" mass="7099">MIITDSQPLHAERLLRICEVIELLSIANQHSILGLSKASRHNPYALARAASLGAYPTLLNYRIT</sequence>
<protein>
    <submittedName>
        <fullName evidence="1">Uncharacterized protein</fullName>
    </submittedName>
</protein>
<dbReference type="AlphaFoldDB" id="A0A484ZII7"/>
<proteinExistence type="predicted"/>
<dbReference type="Proteomes" id="UP000373449">
    <property type="component" value="Unassembled WGS sequence"/>
</dbReference>
<gene>
    <name evidence="1" type="ORF">NCTC12282_03083</name>
</gene>